<dbReference type="EMBL" id="FLRE01000012">
    <property type="protein sequence ID" value="SBT31176.1"/>
    <property type="molecule type" value="Genomic_DNA"/>
</dbReference>
<dbReference type="Proteomes" id="UP000078550">
    <property type="component" value="Unassembled WGS sequence"/>
</dbReference>
<feature type="compositionally biased region" description="Basic and acidic residues" evidence="1">
    <location>
        <begin position="138"/>
        <end position="154"/>
    </location>
</feature>
<evidence type="ECO:0000256" key="1">
    <source>
        <dbReference type="SAM" id="MobiDB-lite"/>
    </source>
</evidence>
<feature type="region of interest" description="Disordered" evidence="1">
    <location>
        <begin position="352"/>
        <end position="406"/>
    </location>
</feature>
<feature type="compositionally biased region" description="Polar residues" evidence="1">
    <location>
        <begin position="452"/>
        <end position="476"/>
    </location>
</feature>
<gene>
    <name evidence="2" type="ORF">POVWA2_002800</name>
</gene>
<evidence type="ECO:0008006" key="4">
    <source>
        <dbReference type="Google" id="ProtNLM"/>
    </source>
</evidence>
<sequence length="506" mass="55849">MSLRINEETEVKVGVVIKIEEKNNEFSNKCNSLKEYLDHYNKKYEKCFKSNIGYMYIEIRNSITQPLTKCYRHDESHTSRMYDEKKLTTPDSEQHKGHQEVDNPEKKTLELEKESKAAPACKDKLCETESSGNQYLPEIKEIHDGEPGKGKDKITSGSSREVATPNTLLHAKRQNTQDGAYSPTANRPEVCSLTDSVTNISLSQNYGEPSRPGPTSDTVEGETSDPSSQLTGVKPTTFLSAVEGVELSDLSSQVPKASPVDPSTSVLEVAPKDSPSHNEKFDPINPSTGGTGALSGRPLTSVKEKPYNEPLSSAEPQLSDGILLPLPQSFSGSEQASPIHFSHILQTTYVEEPSSGIKGHAPAEKSPSMEKLHTKIDKPNEDQGPGEVGLRQKDQSSYERKNSGQQLFHQHNSLPTGVLGDVKSEKYEQILHNLYSANNALDHRNTLNNKDLLQNSADSNGNDIGTYDTNPVTPETGSEGLSLRILHSWRDFLVKGRENDKKCRMS</sequence>
<accession>A0A1A8YIP2</accession>
<name>A0A1A8YIP2_PLAOA</name>
<feature type="region of interest" description="Disordered" evidence="1">
    <location>
        <begin position="452"/>
        <end position="478"/>
    </location>
</feature>
<reference evidence="3" key="1">
    <citation type="submission" date="2016-05" db="EMBL/GenBank/DDBJ databases">
        <authorList>
            <person name="Naeem Raeece"/>
        </authorList>
    </citation>
    <scope>NUCLEOTIDE SEQUENCE [LARGE SCALE GENOMIC DNA]</scope>
</reference>
<proteinExistence type="predicted"/>
<evidence type="ECO:0000313" key="2">
    <source>
        <dbReference type="EMBL" id="SBT31176.1"/>
    </source>
</evidence>
<feature type="region of interest" description="Disordered" evidence="1">
    <location>
        <begin position="135"/>
        <end position="316"/>
    </location>
</feature>
<feature type="region of interest" description="Disordered" evidence="1">
    <location>
        <begin position="76"/>
        <end position="115"/>
    </location>
</feature>
<feature type="compositionally biased region" description="Polar residues" evidence="1">
    <location>
        <begin position="193"/>
        <end position="218"/>
    </location>
</feature>
<dbReference type="AlphaFoldDB" id="A0A1A8YIP2"/>
<evidence type="ECO:0000313" key="3">
    <source>
        <dbReference type="Proteomes" id="UP000078550"/>
    </source>
</evidence>
<feature type="compositionally biased region" description="Polar residues" evidence="1">
    <location>
        <begin position="155"/>
        <end position="167"/>
    </location>
</feature>
<feature type="compositionally biased region" description="Basic and acidic residues" evidence="1">
    <location>
        <begin position="361"/>
        <end position="381"/>
    </location>
</feature>
<protein>
    <recommendedName>
        <fullName evidence="4">PIR Superfamily Protein</fullName>
    </recommendedName>
</protein>
<feature type="compositionally biased region" description="Basic and acidic residues" evidence="1">
    <location>
        <begin position="270"/>
        <end position="282"/>
    </location>
</feature>
<feature type="compositionally biased region" description="Basic and acidic residues" evidence="1">
    <location>
        <begin position="390"/>
        <end position="402"/>
    </location>
</feature>
<organism evidence="2 3">
    <name type="scientific">Plasmodium ovale wallikeri</name>
    <dbReference type="NCBI Taxonomy" id="864142"/>
    <lineage>
        <taxon>Eukaryota</taxon>
        <taxon>Sar</taxon>
        <taxon>Alveolata</taxon>
        <taxon>Apicomplexa</taxon>
        <taxon>Aconoidasida</taxon>
        <taxon>Haemosporida</taxon>
        <taxon>Plasmodiidae</taxon>
        <taxon>Plasmodium</taxon>
        <taxon>Plasmodium (Plasmodium)</taxon>
    </lineage>
</organism>
<feature type="compositionally biased region" description="Polar residues" evidence="1">
    <location>
        <begin position="249"/>
        <end position="266"/>
    </location>
</feature>
<feature type="compositionally biased region" description="Polar residues" evidence="1">
    <location>
        <begin position="174"/>
        <end position="185"/>
    </location>
</feature>